<feature type="transmembrane region" description="Helical" evidence="2">
    <location>
        <begin position="126"/>
        <end position="144"/>
    </location>
</feature>
<feature type="region of interest" description="Disordered" evidence="1">
    <location>
        <begin position="368"/>
        <end position="398"/>
    </location>
</feature>
<dbReference type="GO" id="GO:0046983">
    <property type="term" value="F:protein dimerization activity"/>
    <property type="evidence" value="ECO:0007669"/>
    <property type="project" value="InterPro"/>
</dbReference>
<reference evidence="4 5" key="1">
    <citation type="submission" date="2020-02" db="EMBL/GenBank/DDBJ databases">
        <title>Characterization of phylogenetic diversity of novel bifidobacterial species isolated in Czech ZOOs.</title>
        <authorList>
            <person name="Lugli G.A."/>
            <person name="Vera N.B."/>
            <person name="Ventura M."/>
        </authorList>
    </citation>
    <scope>NUCLEOTIDE SEQUENCE [LARGE SCALE GENOMIC DNA]</scope>
    <source>
        <strain evidence="4 5">DSM 109960</strain>
    </source>
</reference>
<accession>A0A7Y0HV15</accession>
<evidence type="ECO:0000259" key="3">
    <source>
        <dbReference type="Pfam" id="PF07730"/>
    </source>
</evidence>
<proteinExistence type="predicted"/>
<dbReference type="Gene3D" id="3.30.565.10">
    <property type="entry name" value="Histidine kinase-like ATPase, C-terminal domain"/>
    <property type="match status" value="1"/>
</dbReference>
<dbReference type="InterPro" id="IPR036890">
    <property type="entry name" value="HATPase_C_sf"/>
</dbReference>
<keyword evidence="2" id="KW-0472">Membrane</keyword>
<dbReference type="AlphaFoldDB" id="A0A7Y0HV15"/>
<dbReference type="EMBL" id="JAAIIF010000002">
    <property type="protein sequence ID" value="NMM95344.1"/>
    <property type="molecule type" value="Genomic_DNA"/>
</dbReference>
<keyword evidence="5" id="KW-1185">Reference proteome</keyword>
<feature type="transmembrane region" description="Helical" evidence="2">
    <location>
        <begin position="150"/>
        <end position="169"/>
    </location>
</feature>
<sequence length="451" mass="49264">MTRLPQSLPRLDVIAHHSGNRGHHNENTRSAFDKTLTCIALACGLLYIANIALPSFGFQWNSPYIGFSICCDIGTLVFFRLYPQASSAAMLLLWTAERYVPWNLPYTYVFAVLAAAATLGYLRFRLALGTCLASALILFFIRVSSLEDTVFMSLVFLATSCGGFVLRLYQDRNHAVSQLGMHRRQEMIAGKLHDVVCNDLAYALRQIDALETVQEHPADAGNHTDSLAEIRQSITEALQYTRTAITTLQSADTESHETHIAGSMDLASSNADKTTIDIATLLEQGQKKLDHIGISGIIAAPDMGTAAMPRTTATLVEGLIREIFGNLLKYADPAKGYVLTARSDGITLHIGVCDSPRPDYWQNIPSNISPISSDAPSNAPEMPDESSTDMNPSLHGGTGIRSYQTRLAALGGELSISASDDQWTLEAAVPLFDTDHTDGRHSTGRMRIRME</sequence>
<feature type="compositionally biased region" description="Low complexity" evidence="1">
    <location>
        <begin position="368"/>
        <end position="380"/>
    </location>
</feature>
<evidence type="ECO:0000313" key="4">
    <source>
        <dbReference type="EMBL" id="NMM95344.1"/>
    </source>
</evidence>
<feature type="transmembrane region" description="Helical" evidence="2">
    <location>
        <begin position="34"/>
        <end position="52"/>
    </location>
</feature>
<dbReference type="InterPro" id="IPR011712">
    <property type="entry name" value="Sig_transdc_His_kin_sub3_dim/P"/>
</dbReference>
<dbReference type="Proteomes" id="UP000529710">
    <property type="component" value="Unassembled WGS sequence"/>
</dbReference>
<evidence type="ECO:0000313" key="5">
    <source>
        <dbReference type="Proteomes" id="UP000529710"/>
    </source>
</evidence>
<evidence type="ECO:0000256" key="2">
    <source>
        <dbReference type="SAM" id="Phobius"/>
    </source>
</evidence>
<comment type="caution">
    <text evidence="4">The sequence shown here is derived from an EMBL/GenBank/DDBJ whole genome shotgun (WGS) entry which is preliminary data.</text>
</comment>
<feature type="domain" description="Signal transduction histidine kinase subgroup 3 dimerisation and phosphoacceptor" evidence="3">
    <location>
        <begin position="188"/>
        <end position="251"/>
    </location>
</feature>
<keyword evidence="2" id="KW-0812">Transmembrane</keyword>
<dbReference type="GO" id="GO:0000155">
    <property type="term" value="F:phosphorelay sensor kinase activity"/>
    <property type="evidence" value="ECO:0007669"/>
    <property type="project" value="InterPro"/>
</dbReference>
<dbReference type="RefSeq" id="WP_169078200.1">
    <property type="nucleotide sequence ID" value="NZ_JAAIIF010000002.1"/>
</dbReference>
<protein>
    <recommendedName>
        <fullName evidence="3">Signal transduction histidine kinase subgroup 3 dimerisation and phosphoacceptor domain-containing protein</fullName>
    </recommendedName>
</protein>
<organism evidence="4 5">
    <name type="scientific">Bifidobacterium erythrocebi</name>
    <dbReference type="NCBI Taxonomy" id="2675325"/>
    <lineage>
        <taxon>Bacteria</taxon>
        <taxon>Bacillati</taxon>
        <taxon>Actinomycetota</taxon>
        <taxon>Actinomycetes</taxon>
        <taxon>Bifidobacteriales</taxon>
        <taxon>Bifidobacteriaceae</taxon>
        <taxon>Bifidobacterium</taxon>
    </lineage>
</organism>
<dbReference type="GO" id="GO:0016020">
    <property type="term" value="C:membrane"/>
    <property type="evidence" value="ECO:0007669"/>
    <property type="project" value="InterPro"/>
</dbReference>
<keyword evidence="2" id="KW-1133">Transmembrane helix</keyword>
<feature type="transmembrane region" description="Helical" evidence="2">
    <location>
        <begin position="102"/>
        <end position="119"/>
    </location>
</feature>
<dbReference type="Pfam" id="PF07730">
    <property type="entry name" value="HisKA_3"/>
    <property type="match status" value="1"/>
</dbReference>
<evidence type="ECO:0000256" key="1">
    <source>
        <dbReference type="SAM" id="MobiDB-lite"/>
    </source>
</evidence>
<gene>
    <name evidence="4" type="ORF">G1C98_0080</name>
</gene>
<name>A0A7Y0HV15_9BIFI</name>